<dbReference type="PROSITE" id="PS50097">
    <property type="entry name" value="BTB"/>
    <property type="match status" value="1"/>
</dbReference>
<dbReference type="Proteomes" id="UP000266861">
    <property type="component" value="Unassembled WGS sequence"/>
</dbReference>
<dbReference type="Pfam" id="PF00651">
    <property type="entry name" value="BTB"/>
    <property type="match status" value="1"/>
</dbReference>
<sequence>MSLKFFDKLSQNFIELLNDKDDYNVIVEIENKEKSYTAHSNILKYRSPYFRKELENIQPNENNIKTIIKSSVSTQIFDVILKYIYGGIVNLENVETRFIFDLMLAANEFELNELANKLETYLIDTKASWLKTYFSLIYRTIFNKNNFKNLENYCNDIIAKHPNIIFDNSDFTSLPVSAFVSLLKRDDLQIEEGKIWDYVIKWGIAQNSTLPTDLEEWSKENFLTLKTTLQQSLPLVRYFHISNTEIFDKIRPYKKLLDKQLWLDINQHMIAPDRPASWLKTYFSLIYRTIFNKNNFKNLENYCNDIIAKHPNIIFDNSDFTSLPVSAFVSLLKRDDLQIEEGKIWDYVIKWGIAQNSTLPTDLEEWSKENFLTLKTTLQQSLPLVRYFHISNTEIFDKIRPYKKLLDKQLWLDINQHMIAPDRPVKSIILPARSTLVIELSLRTEESKEPFSAIISEEHVAEISSWIDRKIFRMFNYSMANIPYRFELILSGTKDGFAPQTFWNICHGHAKTVVVIKVKGTDEILGGYNPLAWDNSYIDGKWMKTIDSFIFSLKNGNIQNSVFSRVQNSHYAIRNASKIYQNKCGPRFGNFFLYSDKSDFTLDQNRYSVMSKDYEKPIRTSSSGYFSIVNYEVFKIVGKS</sequence>
<dbReference type="SUPFAM" id="SSF54695">
    <property type="entry name" value="POZ domain"/>
    <property type="match status" value="1"/>
</dbReference>
<comment type="caution">
    <text evidence="3">The sequence shown here is derived from an EMBL/GenBank/DDBJ whole genome shotgun (WGS) entry which is preliminary data.</text>
</comment>
<organism evidence="3 4">
    <name type="scientific">Diversispora epigaea</name>
    <dbReference type="NCBI Taxonomy" id="1348612"/>
    <lineage>
        <taxon>Eukaryota</taxon>
        <taxon>Fungi</taxon>
        <taxon>Fungi incertae sedis</taxon>
        <taxon>Mucoromycota</taxon>
        <taxon>Glomeromycotina</taxon>
        <taxon>Glomeromycetes</taxon>
        <taxon>Diversisporales</taxon>
        <taxon>Diversisporaceae</taxon>
        <taxon>Diversispora</taxon>
    </lineage>
</organism>
<dbReference type="Gene3D" id="1.25.40.420">
    <property type="match status" value="2"/>
</dbReference>
<evidence type="ECO:0000313" key="4">
    <source>
        <dbReference type="Proteomes" id="UP000266861"/>
    </source>
</evidence>
<evidence type="ECO:0000313" key="3">
    <source>
        <dbReference type="EMBL" id="RHZ89679.1"/>
    </source>
</evidence>
<evidence type="ECO:0008006" key="5">
    <source>
        <dbReference type="Google" id="ProtNLM"/>
    </source>
</evidence>
<reference evidence="3 4" key="1">
    <citation type="submission" date="2018-08" db="EMBL/GenBank/DDBJ databases">
        <title>Genome and evolution of the arbuscular mycorrhizal fungus Diversispora epigaea (formerly Glomus versiforme) and its bacterial endosymbionts.</title>
        <authorList>
            <person name="Sun X."/>
            <person name="Fei Z."/>
            <person name="Harrison M."/>
        </authorList>
    </citation>
    <scope>NUCLEOTIDE SEQUENCE [LARGE SCALE GENOMIC DNA]</scope>
    <source>
        <strain evidence="3 4">IT104</strain>
    </source>
</reference>
<dbReference type="InterPro" id="IPR011705">
    <property type="entry name" value="BACK"/>
</dbReference>
<dbReference type="PANTHER" id="PTHR45774:SF3">
    <property type="entry name" value="BTB (POZ) DOMAIN-CONTAINING 2B-RELATED"/>
    <property type="match status" value="1"/>
</dbReference>
<dbReference type="Pfam" id="PF07707">
    <property type="entry name" value="BACK"/>
    <property type="match status" value="2"/>
</dbReference>
<dbReference type="AlphaFoldDB" id="A0A397JMV2"/>
<keyword evidence="4" id="KW-1185">Reference proteome</keyword>
<evidence type="ECO:0000259" key="2">
    <source>
        <dbReference type="PROSITE" id="PS51886"/>
    </source>
</evidence>
<protein>
    <recommendedName>
        <fullName evidence="5">BTB domain-containing protein</fullName>
    </recommendedName>
</protein>
<dbReference type="PROSITE" id="PS51886">
    <property type="entry name" value="TLDC"/>
    <property type="match status" value="1"/>
</dbReference>
<name>A0A397JMV2_9GLOM</name>
<dbReference type="PANTHER" id="PTHR45774">
    <property type="entry name" value="BTB/POZ DOMAIN-CONTAINING"/>
    <property type="match status" value="1"/>
</dbReference>
<proteinExistence type="predicted"/>
<dbReference type="InterPro" id="IPR000210">
    <property type="entry name" value="BTB/POZ_dom"/>
</dbReference>
<dbReference type="Pfam" id="PF07534">
    <property type="entry name" value="TLD"/>
    <property type="match status" value="1"/>
</dbReference>
<dbReference type="InterPro" id="IPR011333">
    <property type="entry name" value="SKP1/BTB/POZ_sf"/>
</dbReference>
<feature type="domain" description="BTB" evidence="1">
    <location>
        <begin position="23"/>
        <end position="93"/>
    </location>
</feature>
<evidence type="ECO:0000259" key="1">
    <source>
        <dbReference type="PROSITE" id="PS50097"/>
    </source>
</evidence>
<dbReference type="Gene3D" id="3.30.710.10">
    <property type="entry name" value="Potassium Channel Kv1.1, Chain A"/>
    <property type="match status" value="1"/>
</dbReference>
<dbReference type="SMART" id="SM00225">
    <property type="entry name" value="BTB"/>
    <property type="match status" value="1"/>
</dbReference>
<gene>
    <name evidence="3" type="ORF">Glove_13g156</name>
</gene>
<accession>A0A397JMV2</accession>
<dbReference type="InterPro" id="IPR006571">
    <property type="entry name" value="TLDc_dom"/>
</dbReference>
<dbReference type="EMBL" id="PQFF01000011">
    <property type="protein sequence ID" value="RHZ89679.1"/>
    <property type="molecule type" value="Genomic_DNA"/>
</dbReference>
<feature type="domain" description="TLDc" evidence="2">
    <location>
        <begin position="453"/>
        <end position="637"/>
    </location>
</feature>